<dbReference type="STRING" id="5288.A0A5C5FXE3"/>
<evidence type="ECO:0000256" key="4">
    <source>
        <dbReference type="ARBA" id="ARBA00022692"/>
    </source>
</evidence>
<feature type="compositionally biased region" description="Low complexity" evidence="9">
    <location>
        <begin position="33"/>
        <end position="51"/>
    </location>
</feature>
<evidence type="ECO:0000313" key="13">
    <source>
        <dbReference type="EMBL" id="TNY21490.1"/>
    </source>
</evidence>
<dbReference type="SUPFAM" id="SSF90123">
    <property type="entry name" value="ABC transporter transmembrane region"/>
    <property type="match status" value="2"/>
</dbReference>
<dbReference type="InterPro" id="IPR011527">
    <property type="entry name" value="ABC1_TM_dom"/>
</dbReference>
<feature type="transmembrane region" description="Helical" evidence="10">
    <location>
        <begin position="1012"/>
        <end position="1039"/>
    </location>
</feature>
<dbReference type="Pfam" id="PF00664">
    <property type="entry name" value="ABC_membrane"/>
    <property type="match status" value="2"/>
</dbReference>
<evidence type="ECO:0000259" key="12">
    <source>
        <dbReference type="PROSITE" id="PS50929"/>
    </source>
</evidence>
<dbReference type="FunFam" id="3.40.50.300:FF:000997">
    <property type="entry name" value="Multidrug resistance-associated protein 1"/>
    <property type="match status" value="1"/>
</dbReference>
<dbReference type="CDD" id="cd03244">
    <property type="entry name" value="ABCC_MRP_domain2"/>
    <property type="match status" value="1"/>
</dbReference>
<feature type="domain" description="ABC transmembrane type-1" evidence="12">
    <location>
        <begin position="223"/>
        <end position="505"/>
    </location>
</feature>
<feature type="region of interest" description="Disordered" evidence="9">
    <location>
        <begin position="818"/>
        <end position="837"/>
    </location>
</feature>
<keyword evidence="5" id="KW-0547">Nucleotide-binding</keyword>
<dbReference type="InterPro" id="IPR050173">
    <property type="entry name" value="ABC_transporter_C-like"/>
</dbReference>
<evidence type="ECO:0000256" key="1">
    <source>
        <dbReference type="ARBA" id="ARBA00004141"/>
    </source>
</evidence>
<comment type="similarity">
    <text evidence="2">Belongs to the ABC transporter superfamily. ABCC family. Conjugate transporter (TC 3.A.1.208) subfamily.</text>
</comment>
<keyword evidence="3" id="KW-0813">Transport</keyword>
<keyword evidence="8 10" id="KW-0472">Membrane</keyword>
<accession>A0A5C5FXE3</accession>
<comment type="subcellular location">
    <subcellularLocation>
        <location evidence="1">Membrane</location>
        <topology evidence="1">Multi-pass membrane protein</topology>
    </subcellularLocation>
</comment>
<proteinExistence type="inferred from homology"/>
<feature type="domain" description="ABC transporter" evidence="11">
    <location>
        <begin position="1207"/>
        <end position="1446"/>
    </location>
</feature>
<dbReference type="CDD" id="cd03250">
    <property type="entry name" value="ABCC_MRP_domain1"/>
    <property type="match status" value="1"/>
</dbReference>
<dbReference type="CDD" id="cd18606">
    <property type="entry name" value="ABC_6TM_YOR1_D2_like"/>
    <property type="match status" value="1"/>
</dbReference>
<name>A0A5C5FXE3_9BASI</name>
<comment type="caution">
    <text evidence="13">The sequence shown here is derived from an EMBL/GenBank/DDBJ whole genome shotgun (WGS) entry which is preliminary data.</text>
</comment>
<feature type="region of interest" description="Disordered" evidence="9">
    <location>
        <begin position="1"/>
        <end position="72"/>
    </location>
</feature>
<evidence type="ECO:0000256" key="2">
    <source>
        <dbReference type="ARBA" id="ARBA00009726"/>
    </source>
</evidence>
<dbReference type="InterPro" id="IPR003593">
    <property type="entry name" value="AAA+_ATPase"/>
</dbReference>
<evidence type="ECO:0000256" key="9">
    <source>
        <dbReference type="SAM" id="MobiDB-lite"/>
    </source>
</evidence>
<dbReference type="PROSITE" id="PS00211">
    <property type="entry name" value="ABC_TRANSPORTER_1"/>
    <property type="match status" value="2"/>
</dbReference>
<evidence type="ECO:0000256" key="10">
    <source>
        <dbReference type="SAM" id="Phobius"/>
    </source>
</evidence>
<dbReference type="InterPro" id="IPR003439">
    <property type="entry name" value="ABC_transporter-like_ATP-bd"/>
</dbReference>
<evidence type="ECO:0000256" key="3">
    <source>
        <dbReference type="ARBA" id="ARBA00022448"/>
    </source>
</evidence>
<feature type="domain" description="ABC transporter" evidence="11">
    <location>
        <begin position="564"/>
        <end position="790"/>
    </location>
</feature>
<feature type="transmembrane region" description="Helical" evidence="10">
    <location>
        <begin position="353"/>
        <end position="378"/>
    </location>
</feature>
<dbReference type="CDD" id="cd18597">
    <property type="entry name" value="ABC_6TM_YOR1_D1_like"/>
    <property type="match status" value="1"/>
</dbReference>
<dbReference type="GO" id="GO:0005524">
    <property type="term" value="F:ATP binding"/>
    <property type="evidence" value="ECO:0007669"/>
    <property type="project" value="UniProtKB-KW"/>
</dbReference>
<dbReference type="EMBL" id="SOZI01000042">
    <property type="protein sequence ID" value="TNY21490.1"/>
    <property type="molecule type" value="Genomic_DNA"/>
</dbReference>
<dbReference type="InterPro" id="IPR027417">
    <property type="entry name" value="P-loop_NTPase"/>
</dbReference>
<reference evidence="13 14" key="1">
    <citation type="submission" date="2019-03" db="EMBL/GenBank/DDBJ databases">
        <title>Rhodosporidium diobovatum UCD-FST 08-225 genome sequencing, assembly, and annotation.</title>
        <authorList>
            <person name="Fakankun I.U."/>
            <person name="Fristensky B."/>
            <person name="Levin D.B."/>
        </authorList>
    </citation>
    <scope>NUCLEOTIDE SEQUENCE [LARGE SCALE GENOMIC DNA]</scope>
    <source>
        <strain evidence="13 14">UCD-FST 08-225</strain>
    </source>
</reference>
<dbReference type="PROSITE" id="PS50929">
    <property type="entry name" value="ABC_TM1F"/>
    <property type="match status" value="2"/>
</dbReference>
<protein>
    <submittedName>
        <fullName evidence="13">ABC transporter</fullName>
    </submittedName>
</protein>
<dbReference type="GO" id="GO:0016887">
    <property type="term" value="F:ATP hydrolysis activity"/>
    <property type="evidence" value="ECO:0007669"/>
    <property type="project" value="InterPro"/>
</dbReference>
<dbReference type="SMART" id="SM00382">
    <property type="entry name" value="AAA"/>
    <property type="match status" value="2"/>
</dbReference>
<feature type="transmembrane region" description="Helical" evidence="10">
    <location>
        <begin position="1110"/>
        <end position="1131"/>
    </location>
</feature>
<dbReference type="PROSITE" id="PS50893">
    <property type="entry name" value="ABC_TRANSPORTER_2"/>
    <property type="match status" value="2"/>
</dbReference>
<dbReference type="Proteomes" id="UP000311382">
    <property type="component" value="Unassembled WGS sequence"/>
</dbReference>
<dbReference type="FunFam" id="1.20.1560.10:FF:000010">
    <property type="entry name" value="Multidrug resistance-associated ABC transporter"/>
    <property type="match status" value="1"/>
</dbReference>
<evidence type="ECO:0000259" key="11">
    <source>
        <dbReference type="PROSITE" id="PS50893"/>
    </source>
</evidence>
<evidence type="ECO:0000256" key="7">
    <source>
        <dbReference type="ARBA" id="ARBA00022989"/>
    </source>
</evidence>
<dbReference type="PANTHER" id="PTHR24223:SF456">
    <property type="entry name" value="MULTIDRUG RESISTANCE-ASSOCIATED PROTEIN LETHAL(2)03659"/>
    <property type="match status" value="1"/>
</dbReference>
<dbReference type="GO" id="GO:0140359">
    <property type="term" value="F:ABC-type transporter activity"/>
    <property type="evidence" value="ECO:0007669"/>
    <property type="project" value="InterPro"/>
</dbReference>
<feature type="domain" description="ABC transmembrane type-1" evidence="12">
    <location>
        <begin position="900"/>
        <end position="1167"/>
    </location>
</feature>
<dbReference type="PANTHER" id="PTHR24223">
    <property type="entry name" value="ATP-BINDING CASSETTE SUB-FAMILY C"/>
    <property type="match status" value="1"/>
</dbReference>
<dbReference type="GO" id="GO:0016020">
    <property type="term" value="C:membrane"/>
    <property type="evidence" value="ECO:0007669"/>
    <property type="project" value="UniProtKB-SubCell"/>
</dbReference>
<keyword evidence="6" id="KW-0067">ATP-binding</keyword>
<evidence type="ECO:0000256" key="5">
    <source>
        <dbReference type="ARBA" id="ARBA00022741"/>
    </source>
</evidence>
<gene>
    <name evidence="13" type="ORF">DMC30DRAFT_421512</name>
</gene>
<keyword evidence="14" id="KW-1185">Reference proteome</keyword>
<dbReference type="Gene3D" id="1.20.1560.10">
    <property type="entry name" value="ABC transporter type 1, transmembrane domain"/>
    <property type="match status" value="2"/>
</dbReference>
<dbReference type="InterPro" id="IPR017871">
    <property type="entry name" value="ABC_transporter-like_CS"/>
</dbReference>
<organism evidence="13 14">
    <name type="scientific">Rhodotorula diobovata</name>
    <dbReference type="NCBI Taxonomy" id="5288"/>
    <lineage>
        <taxon>Eukaryota</taxon>
        <taxon>Fungi</taxon>
        <taxon>Dikarya</taxon>
        <taxon>Basidiomycota</taxon>
        <taxon>Pucciniomycotina</taxon>
        <taxon>Microbotryomycetes</taxon>
        <taxon>Sporidiobolales</taxon>
        <taxon>Sporidiobolaceae</taxon>
        <taxon>Rhodotorula</taxon>
    </lineage>
</organism>
<keyword evidence="7 10" id="KW-1133">Transmembrane helix</keyword>
<dbReference type="SUPFAM" id="SSF52540">
    <property type="entry name" value="P-loop containing nucleoside triphosphate hydrolases"/>
    <property type="match status" value="2"/>
</dbReference>
<evidence type="ECO:0000313" key="14">
    <source>
        <dbReference type="Proteomes" id="UP000311382"/>
    </source>
</evidence>
<keyword evidence="4 10" id="KW-0812">Transmembrane</keyword>
<evidence type="ECO:0000256" key="6">
    <source>
        <dbReference type="ARBA" id="ARBA00022840"/>
    </source>
</evidence>
<dbReference type="Pfam" id="PF00005">
    <property type="entry name" value="ABC_tran"/>
    <property type="match status" value="2"/>
</dbReference>
<sequence>MADAAAAALESQVLSSSQGPARPLTSEDGGRKATSSGERSASTAASSAASRTRTEDDKDDEEQIGSPDKEPVQVRHKWALFDPFVYKAPPPPPASMDDAATIGIAKASWLSQTTFWWIQPLLVLGYKRELQAEDLPKMDPTREAGHLADVFEENFEKRRRAVEEWNQGLEDGTFVPSRWTRLKWKAAARAGWGREDGRREVGLCLALSDTFFWPFWSAGVYKIVSDAAQTTSPLVSREIIRFVQSAYAAQRAGEPVPGVGRGVAMAVGLFLMQLFVSVCMNNTFARAGQCGVLARAALISAAYRKAFKMSGKARTEISNARLISHISTSISRIEWASTFFHFSYTCVIQLVEVIVILLCTIGVSSLPGVAIVIAAIPLQSWAMKQLYKGRRVAQKHTDARIKTISEMLNGIHIVKLFAWETPILAKAAQSRKHELGAIRKLLTIRAANQSIAMTLPLLSSVLVFAVYSLTGNAQDPAQIWTSLALLNLLRQPLMMLPNAVSSTTDAISALRDLTPVFTADELPEQLFLVNGDSKLALQVEDADFEWETSAPPPVDVAIKGKGAKKEQKVGEKAGLVEMVDPPARLEGINLEVPKGHLTCIVGSVGSGKSSLLQGCIGEMRRTRGTVTFGGSIAYCAQQAWIMNGTVRSNVLFGREFDEHRYWEVIRAASLLADLDQLPAGDMTEIGEKGITLSGGQRQRVSIARTLYFDADIVLLDDPLSAVDAHVGAAIFDNAIQGLLAGKTRILVTHGLQYLPQADSVVVMENGRIVEQGTYAELVASGSSFSRFAEEYGVAAISTAEGDGDELDDKVDAVVENKPAVDSKQKGKRGAAGRPLMQKEEQATGSVGLGTWKTYAKAANGWLTLPFVFGGLLLMGASQDELLVVAIEARARAETDPPSPPSPPSLLSQFALTWWQQRTFPLSDGSYIGLYAGLSIGSAVFTFGLGVSTVAFGTSAARNLHHMALDKVARAPMSFFNTTPLGRIMSRFAKDTDSIDNRLNDSLRMCLATFAQIAAAIVTIAIVYPVFLAPTAVIVVLCYMTSNFYRASARAIKRHDNTLRSFLYAWFSESLSGMSTIRAFDEKERFVRGNERFVDLENRAWLLTPINQRWLAIRVDSLGALLVFVVAIVAVAERTTIPPAKIGLILTTTLLLQSSTQMLVRQAAEVENNMSSIERFEWYAKQLPQEAPARIAETAPPPTWPEQGAISFKHVDIRYRPELPTVVREFSLEIRPGEKVGVVGRTGAGKSTITQSLFRILELSHGTIEIDGRDIAKIGLEQLRERLSIIPQEPLLFGGTLRSNLDPFGLYDDARLYDALRRAWLVERVAAADGSGQTSRFTLDSKVEEDGGNMSVGERSLVSLARALVKDAKIVCLDEATASVDLATDARIQDTVRNEFADKTLVVIAHRIQTILGSDRILVMDAGKIDAFATPLELYDREGGIFRSLCDQSAITRDDIVRAARAS</sequence>
<evidence type="ECO:0000256" key="8">
    <source>
        <dbReference type="ARBA" id="ARBA00023136"/>
    </source>
</evidence>
<dbReference type="OrthoDB" id="6500128at2759"/>
<dbReference type="Gene3D" id="3.40.50.300">
    <property type="entry name" value="P-loop containing nucleotide triphosphate hydrolases"/>
    <property type="match status" value="2"/>
</dbReference>
<dbReference type="InterPro" id="IPR036640">
    <property type="entry name" value="ABC1_TM_sf"/>
</dbReference>
<dbReference type="FunFam" id="3.40.50.300:FF:000565">
    <property type="entry name" value="ABC bile acid transporter"/>
    <property type="match status" value="1"/>
</dbReference>